<feature type="transmembrane region" description="Helical" evidence="10">
    <location>
        <begin position="359"/>
        <end position="375"/>
    </location>
</feature>
<dbReference type="InterPro" id="IPR050368">
    <property type="entry name" value="ClC-type_chloride_channel"/>
</dbReference>
<name>A0A161PCS5_BDEBC</name>
<feature type="transmembrane region" description="Helical" evidence="10">
    <location>
        <begin position="112"/>
        <end position="130"/>
    </location>
</feature>
<dbReference type="PANTHER" id="PTHR43427:SF6">
    <property type="entry name" value="CHLORIDE CHANNEL PROTEIN CLC-E"/>
    <property type="match status" value="1"/>
</dbReference>
<dbReference type="GO" id="GO:0005254">
    <property type="term" value="F:chloride channel activity"/>
    <property type="evidence" value="ECO:0007669"/>
    <property type="project" value="UniProtKB-KW"/>
</dbReference>
<feature type="transmembrane region" description="Helical" evidence="10">
    <location>
        <begin position="395"/>
        <end position="413"/>
    </location>
</feature>
<dbReference type="GO" id="GO:0034707">
    <property type="term" value="C:chloride channel complex"/>
    <property type="evidence" value="ECO:0007669"/>
    <property type="project" value="UniProtKB-KW"/>
</dbReference>
<evidence type="ECO:0000256" key="10">
    <source>
        <dbReference type="SAM" id="Phobius"/>
    </source>
</evidence>
<keyword evidence="3 10" id="KW-0812">Transmembrane</keyword>
<proteinExistence type="predicted"/>
<keyword evidence="8" id="KW-0868">Chloride</keyword>
<feature type="transmembrane region" description="Helical" evidence="10">
    <location>
        <begin position="268"/>
        <end position="288"/>
    </location>
</feature>
<evidence type="ECO:0008006" key="13">
    <source>
        <dbReference type="Google" id="ProtNLM"/>
    </source>
</evidence>
<comment type="subcellular location">
    <subcellularLocation>
        <location evidence="1">Membrane</location>
        <topology evidence="1">Multi-pass membrane protein</topology>
    </subcellularLocation>
</comment>
<feature type="transmembrane region" description="Helical" evidence="10">
    <location>
        <begin position="196"/>
        <end position="222"/>
    </location>
</feature>
<accession>A0A161PCS5</accession>
<feature type="transmembrane region" description="Helical" evidence="10">
    <location>
        <begin position="325"/>
        <end position="347"/>
    </location>
</feature>
<sequence>MRPSDILHHEHVKKAQSKIFFNLPFWVAAGIAAVISVLYNMLFKICEEWALHNSHSPILLITAPLAILVSFLIGHFISKEALGSGIPQVLAAAEMAPSNHPFLQKLLSIRMLFAKIIGSSLCVLGGGVTGREGPTLQVSAAVFYQLSKLWPQRFPKPQLPSMILAGGAAGLASAFNTPLGGIVFAIEEMSKTHVSVIRTAVFQAVIIAGILAQLFLGNYLYLGDARFQTYTWHALYQTVAIAGIIGVAGSFFAESLFRVTSWRNKKSFWIKVLLTLIFGVLLSLTIYLCGPSTVGAGKTVMVSLLEHPTAPSDISVPAGRIFGNFFTYIGGVIGGVFAPALASGATLGQFLAQSFGFEYVKLMIMVGMVAFLTGITRTPFTSFVLVLEMSDSHEIILYLMLSSIVANVTARLVNSKSFYEQVAHGILQQNAPELLEKKH</sequence>
<evidence type="ECO:0000256" key="4">
    <source>
        <dbReference type="ARBA" id="ARBA00022989"/>
    </source>
</evidence>
<dbReference type="PRINTS" id="PR00762">
    <property type="entry name" value="CLCHANNEL"/>
</dbReference>
<gene>
    <name evidence="11" type="ORF">AZI87_01000</name>
</gene>
<dbReference type="EMBL" id="LUKD01000001">
    <property type="protein sequence ID" value="KYG67884.1"/>
    <property type="molecule type" value="Genomic_DNA"/>
</dbReference>
<evidence type="ECO:0000256" key="1">
    <source>
        <dbReference type="ARBA" id="ARBA00004141"/>
    </source>
</evidence>
<evidence type="ECO:0000313" key="11">
    <source>
        <dbReference type="EMBL" id="KYG67884.1"/>
    </source>
</evidence>
<evidence type="ECO:0000313" key="12">
    <source>
        <dbReference type="Proteomes" id="UP000075799"/>
    </source>
</evidence>
<keyword evidence="5" id="KW-0406">Ion transport</keyword>
<dbReference type="AlphaFoldDB" id="A0A161PCS5"/>
<evidence type="ECO:0000256" key="9">
    <source>
        <dbReference type="ARBA" id="ARBA00023303"/>
    </source>
</evidence>
<evidence type="ECO:0000256" key="5">
    <source>
        <dbReference type="ARBA" id="ARBA00023065"/>
    </source>
</evidence>
<dbReference type="InterPro" id="IPR001807">
    <property type="entry name" value="ClC"/>
</dbReference>
<dbReference type="SUPFAM" id="SSF81340">
    <property type="entry name" value="Clc chloride channel"/>
    <property type="match status" value="1"/>
</dbReference>
<keyword evidence="2" id="KW-0813">Transport</keyword>
<dbReference type="PANTHER" id="PTHR43427">
    <property type="entry name" value="CHLORIDE CHANNEL PROTEIN CLC-E"/>
    <property type="match status" value="1"/>
</dbReference>
<keyword evidence="4 10" id="KW-1133">Transmembrane helix</keyword>
<keyword evidence="9" id="KW-0407">Ion channel</keyword>
<dbReference type="OrthoDB" id="9767361at2"/>
<keyword evidence="7" id="KW-0869">Chloride channel</keyword>
<feature type="transmembrane region" description="Helical" evidence="10">
    <location>
        <begin position="162"/>
        <end position="184"/>
    </location>
</feature>
<reference evidence="11 12" key="1">
    <citation type="submission" date="2016-03" db="EMBL/GenBank/DDBJ databases">
        <authorList>
            <person name="Ploux O."/>
        </authorList>
    </citation>
    <scope>NUCLEOTIDE SEQUENCE [LARGE SCALE GENOMIC DNA]</scope>
    <source>
        <strain evidence="11 12">EC13</strain>
    </source>
</reference>
<dbReference type="Gene3D" id="1.10.3080.10">
    <property type="entry name" value="Clc chloride channel"/>
    <property type="match status" value="1"/>
</dbReference>
<evidence type="ECO:0000256" key="6">
    <source>
        <dbReference type="ARBA" id="ARBA00023136"/>
    </source>
</evidence>
<dbReference type="InterPro" id="IPR014743">
    <property type="entry name" value="Cl-channel_core"/>
</dbReference>
<feature type="transmembrane region" description="Helical" evidence="10">
    <location>
        <begin position="234"/>
        <end position="256"/>
    </location>
</feature>
<dbReference type="Pfam" id="PF00654">
    <property type="entry name" value="Voltage_CLC"/>
    <property type="match status" value="1"/>
</dbReference>
<comment type="caution">
    <text evidence="11">The sequence shown here is derived from an EMBL/GenBank/DDBJ whole genome shotgun (WGS) entry which is preliminary data.</text>
</comment>
<dbReference type="RefSeq" id="WP_063204588.1">
    <property type="nucleotide sequence ID" value="NZ_LUKD01000001.1"/>
</dbReference>
<keyword evidence="6 10" id="KW-0472">Membrane</keyword>
<dbReference type="Proteomes" id="UP000075799">
    <property type="component" value="Unassembled WGS sequence"/>
</dbReference>
<protein>
    <recommendedName>
        <fullName evidence="13">Chloride channel protein</fullName>
    </recommendedName>
</protein>
<evidence type="ECO:0000256" key="8">
    <source>
        <dbReference type="ARBA" id="ARBA00023214"/>
    </source>
</evidence>
<organism evidence="11 12">
    <name type="scientific">Bdellovibrio bacteriovorus</name>
    <dbReference type="NCBI Taxonomy" id="959"/>
    <lineage>
        <taxon>Bacteria</taxon>
        <taxon>Pseudomonadati</taxon>
        <taxon>Bdellovibrionota</taxon>
        <taxon>Bdellovibrionia</taxon>
        <taxon>Bdellovibrionales</taxon>
        <taxon>Pseudobdellovibrionaceae</taxon>
        <taxon>Bdellovibrio</taxon>
    </lineage>
</organism>
<evidence type="ECO:0000256" key="2">
    <source>
        <dbReference type="ARBA" id="ARBA00022448"/>
    </source>
</evidence>
<evidence type="ECO:0000256" key="3">
    <source>
        <dbReference type="ARBA" id="ARBA00022692"/>
    </source>
</evidence>
<feature type="transmembrane region" description="Helical" evidence="10">
    <location>
        <begin position="20"/>
        <end position="38"/>
    </location>
</feature>
<evidence type="ECO:0000256" key="7">
    <source>
        <dbReference type="ARBA" id="ARBA00023173"/>
    </source>
</evidence>
<feature type="transmembrane region" description="Helical" evidence="10">
    <location>
        <begin position="58"/>
        <end position="77"/>
    </location>
</feature>
<dbReference type="CDD" id="cd01034">
    <property type="entry name" value="EriC_like"/>
    <property type="match status" value="1"/>
</dbReference>